<dbReference type="InterPro" id="IPR013909">
    <property type="entry name" value="NuBaID_C"/>
</dbReference>
<feature type="compositionally biased region" description="Polar residues" evidence="7">
    <location>
        <begin position="289"/>
        <end position="299"/>
    </location>
</feature>
<evidence type="ECO:0000256" key="3">
    <source>
        <dbReference type="ARBA" id="ARBA00022771"/>
    </source>
</evidence>
<feature type="region of interest" description="Disordered" evidence="7">
    <location>
        <begin position="283"/>
        <end position="398"/>
    </location>
</feature>
<reference evidence="10 11" key="1">
    <citation type="journal article" date="2014" name="Nat. Genet.">
        <title>Whole-genome sequence of a flatfish provides insights into ZW sex chromosome evolution and adaptation to a benthic lifestyle.</title>
        <authorList>
            <person name="Chen S."/>
            <person name="Zhang G."/>
            <person name="Shao C."/>
            <person name="Huang Q."/>
            <person name="Liu G."/>
            <person name="Zhang P."/>
            <person name="Song W."/>
            <person name="An N."/>
            <person name="Chalopin D."/>
            <person name="Volff J.N."/>
            <person name="Hong Y."/>
            <person name="Li Q."/>
            <person name="Sha Z."/>
            <person name="Zhou H."/>
            <person name="Xie M."/>
            <person name="Yu Q."/>
            <person name="Liu Y."/>
            <person name="Xiang H."/>
            <person name="Wang N."/>
            <person name="Wu K."/>
            <person name="Yang C."/>
            <person name="Zhou Q."/>
            <person name="Liao X."/>
            <person name="Yang L."/>
            <person name="Hu Q."/>
            <person name="Zhang J."/>
            <person name="Meng L."/>
            <person name="Jin L."/>
            <person name="Tian Y."/>
            <person name="Lian J."/>
            <person name="Yang J."/>
            <person name="Miao G."/>
            <person name="Liu S."/>
            <person name="Liang Z."/>
            <person name="Yan F."/>
            <person name="Li Y."/>
            <person name="Sun B."/>
            <person name="Zhang H."/>
            <person name="Zhang J."/>
            <person name="Zhu Y."/>
            <person name="Du M."/>
            <person name="Zhao Y."/>
            <person name="Schartl M."/>
            <person name="Tang Q."/>
            <person name="Wang J."/>
        </authorList>
    </citation>
    <scope>NUCLEOTIDE SEQUENCE</scope>
</reference>
<evidence type="ECO:0000256" key="2">
    <source>
        <dbReference type="ARBA" id="ARBA00022723"/>
    </source>
</evidence>
<dbReference type="PANTHER" id="PTHR15835">
    <property type="entry name" value="NUCLEAR-INTERACTING PARTNER OF ALK"/>
    <property type="match status" value="1"/>
</dbReference>
<keyword evidence="2" id="KW-0479">Metal-binding</keyword>
<evidence type="ECO:0000313" key="11">
    <source>
        <dbReference type="Proteomes" id="UP000265120"/>
    </source>
</evidence>
<dbReference type="GO" id="GO:0005634">
    <property type="term" value="C:nucleus"/>
    <property type="evidence" value="ECO:0007669"/>
    <property type="project" value="UniProtKB-SubCell"/>
</dbReference>
<keyword evidence="5" id="KW-0539">Nucleus</keyword>
<dbReference type="Pfam" id="PF08600">
    <property type="entry name" value="NuBaID_C"/>
    <property type="match status" value="1"/>
</dbReference>
<evidence type="ECO:0000256" key="4">
    <source>
        <dbReference type="ARBA" id="ARBA00022833"/>
    </source>
</evidence>
<dbReference type="AlphaFoldDB" id="A0A3P8VMG3"/>
<protein>
    <submittedName>
        <fullName evidence="10">Zinc finger, C3HC-type containing 1</fullName>
    </submittedName>
</protein>
<dbReference type="InParanoid" id="A0A3P8VMG3"/>
<name>A0A3P8VMG3_CYNSE</name>
<keyword evidence="3" id="KW-0863">Zinc-finger</keyword>
<dbReference type="CTD" id="51530"/>
<keyword evidence="11" id="KW-1185">Reference proteome</keyword>
<dbReference type="Pfam" id="PF07967">
    <property type="entry name" value="zf-C3HC"/>
    <property type="match status" value="1"/>
</dbReference>
<dbReference type="PANTHER" id="PTHR15835:SF6">
    <property type="entry name" value="ZINC FINGER C3HC-TYPE PROTEIN 1"/>
    <property type="match status" value="1"/>
</dbReference>
<evidence type="ECO:0000259" key="8">
    <source>
        <dbReference type="Pfam" id="PF07967"/>
    </source>
</evidence>
<comment type="function">
    <text evidence="6">Required for proper positioning of a substantial amount of TPR at the nuclear basket (NB) through interaction with TPR.</text>
</comment>
<dbReference type="OrthoDB" id="614844at2759"/>
<feature type="domain" description="C3HC-type" evidence="8">
    <location>
        <begin position="67"/>
        <end position="192"/>
    </location>
</feature>
<organism evidence="10 11">
    <name type="scientific">Cynoglossus semilaevis</name>
    <name type="common">Tongue sole</name>
    <dbReference type="NCBI Taxonomy" id="244447"/>
    <lineage>
        <taxon>Eukaryota</taxon>
        <taxon>Metazoa</taxon>
        <taxon>Chordata</taxon>
        <taxon>Craniata</taxon>
        <taxon>Vertebrata</taxon>
        <taxon>Euteleostomi</taxon>
        <taxon>Actinopterygii</taxon>
        <taxon>Neopterygii</taxon>
        <taxon>Teleostei</taxon>
        <taxon>Neoteleostei</taxon>
        <taxon>Acanthomorphata</taxon>
        <taxon>Carangaria</taxon>
        <taxon>Pleuronectiformes</taxon>
        <taxon>Pleuronectoidei</taxon>
        <taxon>Cynoglossidae</taxon>
        <taxon>Cynoglossinae</taxon>
        <taxon>Cynoglossus</taxon>
    </lineage>
</organism>
<reference evidence="10" key="2">
    <citation type="submission" date="2025-08" db="UniProtKB">
        <authorList>
            <consortium name="Ensembl"/>
        </authorList>
    </citation>
    <scope>IDENTIFICATION</scope>
</reference>
<comment type="subcellular location">
    <subcellularLocation>
        <location evidence="1">Nucleus</location>
    </subcellularLocation>
</comment>
<evidence type="ECO:0000256" key="7">
    <source>
        <dbReference type="SAM" id="MobiDB-lite"/>
    </source>
</evidence>
<dbReference type="OMA" id="EWCPWIS"/>
<proteinExistence type="predicted"/>
<dbReference type="Ensembl" id="ENSCSET00000014591.1">
    <property type="protein sequence ID" value="ENSCSEP00000014421.1"/>
    <property type="gene ID" value="ENSCSEG00000009284.1"/>
</dbReference>
<dbReference type="Proteomes" id="UP000265120">
    <property type="component" value="Chromosome 8"/>
</dbReference>
<evidence type="ECO:0000259" key="9">
    <source>
        <dbReference type="Pfam" id="PF08600"/>
    </source>
</evidence>
<dbReference type="InterPro" id="IPR012935">
    <property type="entry name" value="NuBaID_N"/>
</dbReference>
<evidence type="ECO:0000256" key="6">
    <source>
        <dbReference type="ARBA" id="ARBA00044931"/>
    </source>
</evidence>
<feature type="compositionally biased region" description="Basic and acidic residues" evidence="7">
    <location>
        <begin position="332"/>
        <end position="341"/>
    </location>
</feature>
<sequence length="499" mass="54512">MAALSGSRGDRLSASTLLKSSLTSPEKVREILNEGLSLGGTGATSGRGDLKVLEDTESNTEAPCDATNKEAFFSRVESYSCLKWAGKPHTLSPLMCARYGWINVGCDMLKCSSCQAFLCASLQPSLDYEKYESRIAEISKQLQTQHEKFCPWPDFPCPERLWLVPDCEPSNLLTAFLERFHSACLLAQQLPAMKPEQLKSMSLTEEVISVILQLVEEEQKRKGEALCSEPLDVQVAACIVSLCGWAASPAMQAMNLPTLTCSYCMRKVGLWNFHQMEEAVGDKDALPSPASQTVRSTSPLVAAAAAAQEGQGDQPTSASLMPPTTPCRMKLRSQDSTRSEQGEGASPVALRSRSRDSPSPIEEQSSPLSRGKRPATRSRALGDNIGPPKRLCLSSDEPLPKNAFDPLAQHRDWCPWISGGKENVDPGIISFKEGTSVNQQQGWKAALDLLMPMKESPDTAESSPAQGARDKSKRVFAIFRQWQVSCSPSQQNSSNDRRH</sequence>
<dbReference type="KEGG" id="csem:103382805"/>
<dbReference type="GeneTree" id="ENSGT00390000006086"/>
<evidence type="ECO:0000313" key="10">
    <source>
        <dbReference type="Ensembl" id="ENSCSEP00000014421.1"/>
    </source>
</evidence>
<evidence type="ECO:0000256" key="5">
    <source>
        <dbReference type="ARBA" id="ARBA00023242"/>
    </source>
</evidence>
<dbReference type="STRING" id="244447.ENSCSEP00000014421"/>
<dbReference type="RefSeq" id="XP_008313947.1">
    <property type="nucleotide sequence ID" value="XM_008315725.3"/>
</dbReference>
<reference evidence="10" key="3">
    <citation type="submission" date="2025-09" db="UniProtKB">
        <authorList>
            <consortium name="Ensembl"/>
        </authorList>
    </citation>
    <scope>IDENTIFICATION</scope>
</reference>
<dbReference type="GO" id="GO:0008270">
    <property type="term" value="F:zinc ion binding"/>
    <property type="evidence" value="ECO:0007669"/>
    <property type="project" value="UniProtKB-KW"/>
</dbReference>
<keyword evidence="4" id="KW-0862">Zinc</keyword>
<feature type="domain" description="NuBaID C-terminal" evidence="9">
    <location>
        <begin position="237"/>
        <end position="450"/>
    </location>
</feature>
<accession>A0A3P8VMG3</accession>
<dbReference type="GeneID" id="103382805"/>
<evidence type="ECO:0000256" key="1">
    <source>
        <dbReference type="ARBA" id="ARBA00004123"/>
    </source>
</evidence>